<accession>A0ABP6VCY1</accession>
<protein>
    <submittedName>
        <fullName evidence="5">Bifunctional metallophosphatase/5'-nucleotidase</fullName>
    </submittedName>
</protein>
<feature type="domain" description="5'-Nucleotidase C-terminal" evidence="4">
    <location>
        <begin position="412"/>
        <end position="566"/>
    </location>
</feature>
<dbReference type="EMBL" id="BAABCX010000001">
    <property type="protein sequence ID" value="GAA3533182.1"/>
    <property type="molecule type" value="Genomic_DNA"/>
</dbReference>
<keyword evidence="1 2" id="KW-0732">Signal</keyword>
<evidence type="ECO:0000313" key="6">
    <source>
        <dbReference type="Proteomes" id="UP001500795"/>
    </source>
</evidence>
<evidence type="ECO:0000313" key="5">
    <source>
        <dbReference type="EMBL" id="GAA3533182.1"/>
    </source>
</evidence>
<dbReference type="SUPFAM" id="SSF55816">
    <property type="entry name" value="5'-nucleotidase (syn. UDP-sugar hydrolase), C-terminal domain"/>
    <property type="match status" value="1"/>
</dbReference>
<comment type="caution">
    <text evidence="5">The sequence shown here is derived from an EMBL/GenBank/DDBJ whole genome shotgun (WGS) entry which is preliminary data.</text>
</comment>
<dbReference type="InterPro" id="IPR004843">
    <property type="entry name" value="Calcineurin-like_PHP"/>
</dbReference>
<dbReference type="PRINTS" id="PR01607">
    <property type="entry name" value="APYRASEFAMLY"/>
</dbReference>
<dbReference type="Gene3D" id="3.90.780.10">
    <property type="entry name" value="5'-Nucleotidase, C-terminal domain"/>
    <property type="match status" value="1"/>
</dbReference>
<dbReference type="Proteomes" id="UP001500795">
    <property type="component" value="Unassembled WGS sequence"/>
</dbReference>
<sequence length="651" mass="70936">MKRNILACSLALALGACASTEPEQPFTLTVAHINDTHSHFDAIPGQLQFEGRSLFTRFGGHPRLLARADQLRRQAEADDQSLLFVHGGDAWQGTGYFKLNNGAMNADVLSRMELDAMALGNHEFDLDNARLAAFIERLSFPVLAANLDASEDPDLAGQENLKPYVLYAFNGVEKRRLDSLEDADDDPVVAVMGLVLEDMPDISPQIGALRFGQEVAGAQQTVDALQAMGVNKIVAITHLGLERDQRLAREVNGIDLIVGGHSHTLMGDFSNLGLARGERYAQQIGNPDGQGKTCVVQAGQYAQAMGQVAITFDGQGQLTACDGQNTLLADNRFYGDIRQQPQDRLDKQAEGRVRNFVKAQPNIALVEEDAALREHIDGQYRPALEQAYGDLIGQVPATLQHVRLPGEDGSDSHGSKVAPLVAASQLYWVNRPEVQALTGRHIDFALVGAGSVRNNLEQGEFREGNASLELLPFGNALSLLSLTGQQVAALLIDVVNQSLPEGAHTGKFPYSSGLRYQFNETQPGKGYIGQLEYLADGQWQRIQPNKLYHVVMSSYSASGNDGWEALFRAQEVLSDRLDLAYVNERLTVFPVARLSKTAGGKVQVHYANGALDCSAKGVRCNTDAQAFIDYVRDRRPVLTPLAEPTVTLNRL</sequence>
<dbReference type="Pfam" id="PF00149">
    <property type="entry name" value="Metallophos"/>
    <property type="match status" value="1"/>
</dbReference>
<evidence type="ECO:0000256" key="1">
    <source>
        <dbReference type="ARBA" id="ARBA00022729"/>
    </source>
</evidence>
<evidence type="ECO:0000259" key="3">
    <source>
        <dbReference type="Pfam" id="PF00149"/>
    </source>
</evidence>
<feature type="chain" id="PRO_5045000766" evidence="2">
    <location>
        <begin position="19"/>
        <end position="651"/>
    </location>
</feature>
<dbReference type="InterPro" id="IPR006179">
    <property type="entry name" value="5_nucleotidase/apyrase"/>
</dbReference>
<proteinExistence type="inferred from homology"/>
<dbReference type="SUPFAM" id="SSF56300">
    <property type="entry name" value="Metallo-dependent phosphatases"/>
    <property type="match status" value="1"/>
</dbReference>
<gene>
    <name evidence="5" type="ORF">GCM10022394_10700</name>
</gene>
<dbReference type="PANTHER" id="PTHR11575:SF24">
    <property type="entry name" value="5'-NUCLEOTIDASE"/>
    <property type="match status" value="1"/>
</dbReference>
<evidence type="ECO:0000259" key="4">
    <source>
        <dbReference type="Pfam" id="PF02872"/>
    </source>
</evidence>
<name>A0ABP6VCY1_9GAMM</name>
<dbReference type="InterPro" id="IPR008334">
    <property type="entry name" value="5'-Nucleotdase_C"/>
</dbReference>
<keyword evidence="6" id="KW-1185">Reference proteome</keyword>
<keyword evidence="2" id="KW-0378">Hydrolase</keyword>
<dbReference type="Gene3D" id="3.60.21.10">
    <property type="match status" value="1"/>
</dbReference>
<dbReference type="InterPro" id="IPR036907">
    <property type="entry name" value="5'-Nucleotdase_C_sf"/>
</dbReference>
<feature type="domain" description="Calcineurin-like phosphoesterase" evidence="3">
    <location>
        <begin position="29"/>
        <end position="264"/>
    </location>
</feature>
<dbReference type="InterPro" id="IPR029052">
    <property type="entry name" value="Metallo-depent_PP-like"/>
</dbReference>
<keyword evidence="2" id="KW-0547">Nucleotide-binding</keyword>
<dbReference type="RefSeq" id="WP_344955499.1">
    <property type="nucleotide sequence ID" value="NZ_BAABCX010000001.1"/>
</dbReference>
<organism evidence="5 6">
    <name type="scientific">Zobellella aerophila</name>
    <dbReference type="NCBI Taxonomy" id="870480"/>
    <lineage>
        <taxon>Bacteria</taxon>
        <taxon>Pseudomonadati</taxon>
        <taxon>Pseudomonadota</taxon>
        <taxon>Gammaproteobacteria</taxon>
        <taxon>Aeromonadales</taxon>
        <taxon>Aeromonadaceae</taxon>
        <taxon>Zobellella</taxon>
    </lineage>
</organism>
<dbReference type="Pfam" id="PF02872">
    <property type="entry name" value="5_nucleotid_C"/>
    <property type="match status" value="1"/>
</dbReference>
<reference evidence="6" key="1">
    <citation type="journal article" date="2019" name="Int. J. Syst. Evol. Microbiol.">
        <title>The Global Catalogue of Microorganisms (GCM) 10K type strain sequencing project: providing services to taxonomists for standard genome sequencing and annotation.</title>
        <authorList>
            <consortium name="The Broad Institute Genomics Platform"/>
            <consortium name="The Broad Institute Genome Sequencing Center for Infectious Disease"/>
            <person name="Wu L."/>
            <person name="Ma J."/>
        </authorList>
    </citation>
    <scope>NUCLEOTIDE SEQUENCE [LARGE SCALE GENOMIC DNA]</scope>
    <source>
        <strain evidence="6">JCM 17110</strain>
    </source>
</reference>
<evidence type="ECO:0000256" key="2">
    <source>
        <dbReference type="RuleBase" id="RU362119"/>
    </source>
</evidence>
<feature type="signal peptide" evidence="2">
    <location>
        <begin position="1"/>
        <end position="18"/>
    </location>
</feature>
<dbReference type="PROSITE" id="PS51257">
    <property type="entry name" value="PROKAR_LIPOPROTEIN"/>
    <property type="match status" value="1"/>
</dbReference>
<dbReference type="PANTHER" id="PTHR11575">
    <property type="entry name" value="5'-NUCLEOTIDASE-RELATED"/>
    <property type="match status" value="1"/>
</dbReference>
<comment type="similarity">
    <text evidence="2">Belongs to the 5'-nucleotidase family.</text>
</comment>